<proteinExistence type="predicted"/>
<dbReference type="SUPFAM" id="SSF52499">
    <property type="entry name" value="Isochorismatase-like hydrolases"/>
    <property type="match status" value="1"/>
</dbReference>
<keyword evidence="1" id="KW-0378">Hydrolase</keyword>
<dbReference type="InterPro" id="IPR036380">
    <property type="entry name" value="Isochorismatase-like_sf"/>
</dbReference>
<name>A0A841BK40_9ACTN</name>
<dbReference type="Proteomes" id="UP000587527">
    <property type="component" value="Unassembled WGS sequence"/>
</dbReference>
<evidence type="ECO:0000313" key="2">
    <source>
        <dbReference type="Proteomes" id="UP000587527"/>
    </source>
</evidence>
<protein>
    <submittedName>
        <fullName evidence="1">Isochorismate hydrolase</fullName>
    </submittedName>
</protein>
<keyword evidence="2" id="KW-1185">Reference proteome</keyword>
<dbReference type="GO" id="GO:0016787">
    <property type="term" value="F:hydrolase activity"/>
    <property type="evidence" value="ECO:0007669"/>
    <property type="project" value="UniProtKB-KW"/>
</dbReference>
<evidence type="ECO:0000313" key="1">
    <source>
        <dbReference type="EMBL" id="MBB5867539.1"/>
    </source>
</evidence>
<dbReference type="EMBL" id="JACHMN010000001">
    <property type="protein sequence ID" value="MBB5867539.1"/>
    <property type="molecule type" value="Genomic_DNA"/>
</dbReference>
<comment type="caution">
    <text evidence="1">The sequence shown here is derived from an EMBL/GenBank/DDBJ whole genome shotgun (WGS) entry which is preliminary data.</text>
</comment>
<accession>A0A841BK40</accession>
<dbReference type="RefSeq" id="WP_221469691.1">
    <property type="nucleotide sequence ID" value="NZ_JACHMN010000001.1"/>
</dbReference>
<gene>
    <name evidence="1" type="ORF">F4553_000918</name>
</gene>
<dbReference type="AlphaFoldDB" id="A0A841BK40"/>
<organism evidence="1 2">
    <name type="scientific">Allocatelliglobosispora scoriae</name>
    <dbReference type="NCBI Taxonomy" id="643052"/>
    <lineage>
        <taxon>Bacteria</taxon>
        <taxon>Bacillati</taxon>
        <taxon>Actinomycetota</taxon>
        <taxon>Actinomycetes</taxon>
        <taxon>Micromonosporales</taxon>
        <taxon>Micromonosporaceae</taxon>
        <taxon>Allocatelliglobosispora</taxon>
    </lineage>
</organism>
<reference evidence="1 2" key="1">
    <citation type="submission" date="2020-08" db="EMBL/GenBank/DDBJ databases">
        <title>Sequencing the genomes of 1000 actinobacteria strains.</title>
        <authorList>
            <person name="Klenk H.-P."/>
        </authorList>
    </citation>
    <scope>NUCLEOTIDE SEQUENCE [LARGE SCALE GENOMIC DNA]</scope>
    <source>
        <strain evidence="1 2">DSM 45362</strain>
    </source>
</reference>
<sequence>MEPRMVADGNAARRDADHNATLHTVYRAFGDVRPTDAVLMLIASGQAASS</sequence>